<reference evidence="1 2" key="1">
    <citation type="journal article" date="2016" name="Nat. Commun.">
        <title>Thousands of microbial genomes shed light on interconnected biogeochemical processes in an aquifer system.</title>
        <authorList>
            <person name="Anantharaman K."/>
            <person name="Brown C.T."/>
            <person name="Hug L.A."/>
            <person name="Sharon I."/>
            <person name="Castelle C.J."/>
            <person name="Probst A.J."/>
            <person name="Thomas B.C."/>
            <person name="Singh A."/>
            <person name="Wilkins M.J."/>
            <person name="Karaoz U."/>
            <person name="Brodie E.L."/>
            <person name="Williams K.H."/>
            <person name="Hubbard S.S."/>
            <person name="Banfield J.F."/>
        </authorList>
    </citation>
    <scope>NUCLEOTIDE SEQUENCE [LARGE SCALE GENOMIC DNA]</scope>
</reference>
<evidence type="ECO:0000313" key="1">
    <source>
        <dbReference type="EMBL" id="OGK54990.1"/>
    </source>
</evidence>
<dbReference type="Proteomes" id="UP000177418">
    <property type="component" value="Unassembled WGS sequence"/>
</dbReference>
<protein>
    <submittedName>
        <fullName evidence="1">Uncharacterized protein</fullName>
    </submittedName>
</protein>
<dbReference type="AlphaFoldDB" id="A0A1F7JHA3"/>
<organism evidence="1 2">
    <name type="scientific">Candidatus Roizmanbacteria bacterium RIFCSPLOWO2_02_FULL_36_11</name>
    <dbReference type="NCBI Taxonomy" id="1802071"/>
    <lineage>
        <taxon>Bacteria</taxon>
        <taxon>Candidatus Roizmaniibacteriota</taxon>
    </lineage>
</organism>
<proteinExistence type="predicted"/>
<comment type="caution">
    <text evidence="1">The sequence shown here is derived from an EMBL/GenBank/DDBJ whole genome shotgun (WGS) entry which is preliminary data.</text>
</comment>
<gene>
    <name evidence="1" type="ORF">A3H78_00755</name>
</gene>
<name>A0A1F7JHA3_9BACT</name>
<dbReference type="EMBL" id="MGAV01000012">
    <property type="protein sequence ID" value="OGK54990.1"/>
    <property type="molecule type" value="Genomic_DNA"/>
</dbReference>
<sequence length="73" mass="8532">MGKQRASKEMVLFFEQAKATPEESEKRVDDAFDILFEETLKFLSIQKHNQEAPLIFTNQSLKGGEKHERRYVS</sequence>
<accession>A0A1F7JHA3</accession>
<evidence type="ECO:0000313" key="2">
    <source>
        <dbReference type="Proteomes" id="UP000177418"/>
    </source>
</evidence>